<gene>
    <name evidence="1" type="ORF">GCM10010430_81360</name>
</gene>
<dbReference type="EMBL" id="BAAATR010000139">
    <property type="protein sequence ID" value="GAA2284089.1"/>
    <property type="molecule type" value="Genomic_DNA"/>
</dbReference>
<accession>A0ABN3F2X8</accession>
<keyword evidence="2" id="KW-1185">Reference proteome</keyword>
<sequence length="117" mass="12778">MLGQQVLQRGIQRDPAEVVGRQARKLIAHLGPHLYRRHRHTRQDTQWYTIGIPGIPGILVRGAVFRPGMQQRGGATRSMSPLTGISAGQGFNAAVVLHPVLHLALQLLAGLSRAKEP</sequence>
<evidence type="ECO:0000313" key="1">
    <source>
        <dbReference type="EMBL" id="GAA2284089.1"/>
    </source>
</evidence>
<dbReference type="Proteomes" id="UP001500305">
    <property type="component" value="Unassembled WGS sequence"/>
</dbReference>
<proteinExistence type="predicted"/>
<evidence type="ECO:0000313" key="2">
    <source>
        <dbReference type="Proteomes" id="UP001500305"/>
    </source>
</evidence>
<reference evidence="1 2" key="1">
    <citation type="journal article" date="2019" name="Int. J. Syst. Evol. Microbiol.">
        <title>The Global Catalogue of Microorganisms (GCM) 10K type strain sequencing project: providing services to taxonomists for standard genome sequencing and annotation.</title>
        <authorList>
            <consortium name="The Broad Institute Genomics Platform"/>
            <consortium name="The Broad Institute Genome Sequencing Center for Infectious Disease"/>
            <person name="Wu L."/>
            <person name="Ma J."/>
        </authorList>
    </citation>
    <scope>NUCLEOTIDE SEQUENCE [LARGE SCALE GENOMIC DNA]</scope>
    <source>
        <strain evidence="1 2">JCM 7356</strain>
    </source>
</reference>
<comment type="caution">
    <text evidence="1">The sequence shown here is derived from an EMBL/GenBank/DDBJ whole genome shotgun (WGS) entry which is preliminary data.</text>
</comment>
<name>A0ABN3F2X8_9ACTN</name>
<organism evidence="1 2">
    <name type="scientific">Kitasatospora cystarginea</name>
    <dbReference type="NCBI Taxonomy" id="58350"/>
    <lineage>
        <taxon>Bacteria</taxon>
        <taxon>Bacillati</taxon>
        <taxon>Actinomycetota</taxon>
        <taxon>Actinomycetes</taxon>
        <taxon>Kitasatosporales</taxon>
        <taxon>Streptomycetaceae</taxon>
        <taxon>Kitasatospora</taxon>
    </lineage>
</organism>
<protein>
    <submittedName>
        <fullName evidence="1">Uncharacterized protein</fullName>
    </submittedName>
</protein>